<gene>
    <name evidence="4" type="ORF">CYD53_1302</name>
</gene>
<name>A0A2S4LTF5_9HYPH</name>
<evidence type="ECO:0000313" key="5">
    <source>
        <dbReference type="Proteomes" id="UP000236919"/>
    </source>
</evidence>
<keyword evidence="1" id="KW-0732">Signal</keyword>
<proteinExistence type="predicted"/>
<evidence type="ECO:0000256" key="2">
    <source>
        <dbReference type="SAM" id="MobiDB-lite"/>
    </source>
</evidence>
<sequence length="893" mass="88429">MVVATGGADGAAQVFERVSPSHSPRPTHDTPPTPRPRKNHGTHTCSRLRAMMLASAALRRSTALTGGVFAVLLSTGPLHAQDVTISTPQNGANGTTPSSDTGTPGGSGGLGFQYSQTGTVTVNATVTGGNGGTGAGLSSNPGTPGIGGAGGTGLEVTQGGSANIYATVKGGNGGRGGNGLAGPSGAGGAGGVGLLFTNGGSATINWGVQGGAGATIGSPVAGASGAAIVGGGLTLTLGSDARIIGGFSDRRADAITFTGGANTLSIQDGALLTGGIALSTNTTTLQFAQTNDYTLSNVISGAGAVNKTGAGTLTLTGTSTYTGATTIDSGTLSVNGSIASSSSLTVNPGGTLGGTGTVGTTAIVGGTLAPGNSIGTLVVDGNLSFTSGSTYAVEVSPSASDQVNVLGAATLGGATVAASFAAGTYVAKQYTILNARGGVSGTFGTKVDTNLPSGFKSSLGYDAKNAYLNLTLDFTPTPTQTSPSATTSTPSSTSTIAPTPATPTSPIPNRGLNPNQTSAANALTNFFDRTGGIPVVFGSLTPAGLSQVSGEPATATRQISDNAANLFLGTLSDPTAEGRGVSIAPGPGGFAAYSSSSGKASALPAKTMPLTADPDAWRWSVWVSGFGGAQFLGADAGAGTAASTSRVYGGAVGADYMISPSTVAGFALGGGATSFNTYGLGSGSSDLFQAGAFIRQHFGQSYLSAALGYSWQDVTTDRYITGSDHLQARFNANSWSGRLEAGHRFETQWLGLTPYAAVQLTSVALPSYAETALSGSGIFALSYAAKDVTTTRSELGMRIDRTFALAEASLQLRGGLAWVHNFDTSSTATASFLTLPGASFLVSGAAQDKNALRASATAEYKFRNGFSLAATFEGEFAENSRSLGGKGVLRYSW</sequence>
<dbReference type="SMART" id="SM00869">
    <property type="entry name" value="Autotransporter"/>
    <property type="match status" value="1"/>
</dbReference>
<dbReference type="Pfam" id="PF03797">
    <property type="entry name" value="Autotransporter"/>
    <property type="match status" value="1"/>
</dbReference>
<feature type="region of interest" description="Disordered" evidence="2">
    <location>
        <begin position="83"/>
        <end position="111"/>
    </location>
</feature>
<dbReference type="InterPro" id="IPR011050">
    <property type="entry name" value="Pectin_lyase_fold/virulence"/>
</dbReference>
<dbReference type="InterPro" id="IPR005546">
    <property type="entry name" value="Autotransporte_beta"/>
</dbReference>
<comment type="caution">
    <text evidence="4">The sequence shown here is derived from an EMBL/GenBank/DDBJ whole genome shotgun (WGS) entry which is preliminary data.</text>
</comment>
<dbReference type="PROSITE" id="PS51208">
    <property type="entry name" value="AUTOTRANSPORTER"/>
    <property type="match status" value="1"/>
</dbReference>
<dbReference type="Proteomes" id="UP000236919">
    <property type="component" value="Unassembled WGS sequence"/>
</dbReference>
<feature type="compositionally biased region" description="Low complexity" evidence="2">
    <location>
        <begin position="475"/>
        <end position="499"/>
    </location>
</feature>
<feature type="region of interest" description="Disordered" evidence="2">
    <location>
        <begin position="475"/>
        <end position="517"/>
    </location>
</feature>
<dbReference type="EMBL" id="PQFZ01000030">
    <property type="protein sequence ID" value="POR45737.1"/>
    <property type="molecule type" value="Genomic_DNA"/>
</dbReference>
<evidence type="ECO:0000259" key="3">
    <source>
        <dbReference type="PROSITE" id="PS51208"/>
    </source>
</evidence>
<dbReference type="NCBIfam" id="TIGR02601">
    <property type="entry name" value="autotrns_rpt"/>
    <property type="match status" value="1"/>
</dbReference>
<accession>A0A2S4LTF5</accession>
<dbReference type="Gene3D" id="2.40.128.130">
    <property type="entry name" value="Autotransporter beta-domain"/>
    <property type="match status" value="1"/>
</dbReference>
<evidence type="ECO:0000256" key="1">
    <source>
        <dbReference type="ARBA" id="ARBA00022729"/>
    </source>
</evidence>
<organism evidence="4 5">
    <name type="scientific">Bosea psychrotolerans</name>
    <dbReference type="NCBI Taxonomy" id="1871628"/>
    <lineage>
        <taxon>Bacteria</taxon>
        <taxon>Pseudomonadati</taxon>
        <taxon>Pseudomonadota</taxon>
        <taxon>Alphaproteobacteria</taxon>
        <taxon>Hyphomicrobiales</taxon>
        <taxon>Boseaceae</taxon>
        <taxon>Bosea</taxon>
    </lineage>
</organism>
<feature type="domain" description="Autotransporter" evidence="3">
    <location>
        <begin position="614"/>
        <end position="893"/>
    </location>
</feature>
<dbReference type="SUPFAM" id="SSF51126">
    <property type="entry name" value="Pectin lyase-like"/>
    <property type="match status" value="1"/>
</dbReference>
<dbReference type="SUPFAM" id="SSF103515">
    <property type="entry name" value="Autotransporter"/>
    <property type="match status" value="1"/>
</dbReference>
<reference evidence="4 5" key="1">
    <citation type="submission" date="2018-01" db="EMBL/GenBank/DDBJ databases">
        <title>Genomic Encyclopedia of Type Strains, Phase III (KMG-III): the genomes of soil and plant-associated and newly described type strains.</title>
        <authorList>
            <person name="Whitman W."/>
        </authorList>
    </citation>
    <scope>NUCLEOTIDE SEQUENCE [LARGE SCALE GENOMIC DNA]</scope>
    <source>
        <strain evidence="4 5">1131</strain>
    </source>
</reference>
<feature type="compositionally biased region" description="Polar residues" evidence="2">
    <location>
        <begin position="83"/>
        <end position="93"/>
    </location>
</feature>
<protein>
    <submittedName>
        <fullName evidence="4">Autotransporter-associated beta strand protein</fullName>
    </submittedName>
</protein>
<dbReference type="AlphaFoldDB" id="A0A2S4LTF5"/>
<dbReference type="Pfam" id="PF12951">
    <property type="entry name" value="PATR"/>
    <property type="match status" value="1"/>
</dbReference>
<dbReference type="InterPro" id="IPR036709">
    <property type="entry name" value="Autotransporte_beta_dom_sf"/>
</dbReference>
<feature type="region of interest" description="Disordered" evidence="2">
    <location>
        <begin position="1"/>
        <end position="43"/>
    </location>
</feature>
<dbReference type="InterPro" id="IPR013425">
    <property type="entry name" value="Autotrns_rpt"/>
</dbReference>
<keyword evidence="5" id="KW-1185">Reference proteome</keyword>
<evidence type="ECO:0000313" key="4">
    <source>
        <dbReference type="EMBL" id="POR45737.1"/>
    </source>
</evidence>